<name>A0AA39QEQ2_9AGAR</name>
<evidence type="ECO:0000313" key="1">
    <source>
        <dbReference type="EMBL" id="KAK0501061.1"/>
    </source>
</evidence>
<proteinExistence type="predicted"/>
<comment type="caution">
    <text evidence="1">The sequence shown here is derived from an EMBL/GenBank/DDBJ whole genome shotgun (WGS) entry which is preliminary data.</text>
</comment>
<dbReference type="EMBL" id="JAUEPU010000007">
    <property type="protein sequence ID" value="KAK0501061.1"/>
    <property type="molecule type" value="Genomic_DNA"/>
</dbReference>
<evidence type="ECO:0000313" key="2">
    <source>
        <dbReference type="Proteomes" id="UP001175228"/>
    </source>
</evidence>
<gene>
    <name evidence="1" type="ORF">EDD18DRAFT_1067464</name>
</gene>
<keyword evidence="2" id="KW-1185">Reference proteome</keyword>
<organism evidence="1 2">
    <name type="scientific">Armillaria luteobubalina</name>
    <dbReference type="NCBI Taxonomy" id="153913"/>
    <lineage>
        <taxon>Eukaryota</taxon>
        <taxon>Fungi</taxon>
        <taxon>Dikarya</taxon>
        <taxon>Basidiomycota</taxon>
        <taxon>Agaricomycotina</taxon>
        <taxon>Agaricomycetes</taxon>
        <taxon>Agaricomycetidae</taxon>
        <taxon>Agaricales</taxon>
        <taxon>Marasmiineae</taxon>
        <taxon>Physalacriaceae</taxon>
        <taxon>Armillaria</taxon>
    </lineage>
</organism>
<protein>
    <submittedName>
        <fullName evidence="1">Uncharacterized protein</fullName>
    </submittedName>
</protein>
<reference evidence="1" key="1">
    <citation type="submission" date="2023-06" db="EMBL/GenBank/DDBJ databases">
        <authorList>
            <consortium name="Lawrence Berkeley National Laboratory"/>
            <person name="Ahrendt S."/>
            <person name="Sahu N."/>
            <person name="Indic B."/>
            <person name="Wong-Bajracharya J."/>
            <person name="Merenyi Z."/>
            <person name="Ke H.-M."/>
            <person name="Monk M."/>
            <person name="Kocsube S."/>
            <person name="Drula E."/>
            <person name="Lipzen A."/>
            <person name="Balint B."/>
            <person name="Henrissat B."/>
            <person name="Andreopoulos B."/>
            <person name="Martin F.M."/>
            <person name="Harder C.B."/>
            <person name="Rigling D."/>
            <person name="Ford K.L."/>
            <person name="Foster G.D."/>
            <person name="Pangilinan J."/>
            <person name="Papanicolaou A."/>
            <person name="Barry K."/>
            <person name="LaButti K."/>
            <person name="Viragh M."/>
            <person name="Koriabine M."/>
            <person name="Yan M."/>
            <person name="Riley R."/>
            <person name="Champramary S."/>
            <person name="Plett K.L."/>
            <person name="Tsai I.J."/>
            <person name="Slot J."/>
            <person name="Sipos G."/>
            <person name="Plett J."/>
            <person name="Nagy L.G."/>
            <person name="Grigoriev I.V."/>
        </authorList>
    </citation>
    <scope>NUCLEOTIDE SEQUENCE</scope>
    <source>
        <strain evidence="1">HWK02</strain>
    </source>
</reference>
<accession>A0AA39QEQ2</accession>
<dbReference type="AlphaFoldDB" id="A0AA39QEQ2"/>
<dbReference type="Proteomes" id="UP001175228">
    <property type="component" value="Unassembled WGS sequence"/>
</dbReference>
<sequence>VITRWTAHYLAFKHLLELQSTLKPLVAEDEMLPQKEKKIATGDANAPCCANKMIGIVNDPLFWKSLARYVLPHSLMNLC</sequence>
<feature type="non-terminal residue" evidence="1">
    <location>
        <position position="1"/>
    </location>
</feature>